<evidence type="ECO:0000256" key="1">
    <source>
        <dbReference type="ARBA" id="ARBA00009892"/>
    </source>
</evidence>
<dbReference type="InterPro" id="IPR002773">
    <property type="entry name" value="Deoxyhypusine_synthase"/>
</dbReference>
<evidence type="ECO:0000256" key="2">
    <source>
        <dbReference type="ARBA" id="ARBA00023027"/>
    </source>
</evidence>
<dbReference type="InterPro" id="IPR036982">
    <property type="entry name" value="Deoxyhypusine_synthase_sf"/>
</dbReference>
<dbReference type="AlphaFoldDB" id="A0AAN8F632"/>
<name>A0AAN8F632_TRICO</name>
<dbReference type="GO" id="GO:0034038">
    <property type="term" value="F:deoxyhypusine synthase activity"/>
    <property type="evidence" value="ECO:0007669"/>
    <property type="project" value="TreeGrafter"/>
</dbReference>
<dbReference type="Pfam" id="PF01916">
    <property type="entry name" value="DS"/>
    <property type="match status" value="1"/>
</dbReference>
<proteinExistence type="inferred from homology"/>
<dbReference type="Proteomes" id="UP001331761">
    <property type="component" value="Unassembled WGS sequence"/>
</dbReference>
<evidence type="ECO:0000313" key="3">
    <source>
        <dbReference type="EMBL" id="KAK5971045.1"/>
    </source>
</evidence>
<dbReference type="GO" id="GO:0005737">
    <property type="term" value="C:cytoplasm"/>
    <property type="evidence" value="ECO:0007669"/>
    <property type="project" value="TreeGrafter"/>
</dbReference>
<comment type="caution">
    <text evidence="3">The sequence shown here is derived from an EMBL/GenBank/DDBJ whole genome shotgun (WGS) entry which is preliminary data.</text>
</comment>
<accession>A0AAN8F632</accession>
<dbReference type="PANTHER" id="PTHR11703">
    <property type="entry name" value="DEOXYHYPUSINE SYNTHASE"/>
    <property type="match status" value="1"/>
</dbReference>
<comment type="similarity">
    <text evidence="1">Belongs to the deoxyhypusine synthase family.</text>
</comment>
<dbReference type="PANTHER" id="PTHR11703:SF0">
    <property type="entry name" value="DEOXYHYPUSINE SYNTHASE"/>
    <property type="match status" value="1"/>
</dbReference>
<feature type="non-terminal residue" evidence="3">
    <location>
        <position position="158"/>
    </location>
</feature>
<dbReference type="EMBL" id="WIXE01018310">
    <property type="protein sequence ID" value="KAK5971045.1"/>
    <property type="molecule type" value="Genomic_DNA"/>
</dbReference>
<dbReference type="InterPro" id="IPR029035">
    <property type="entry name" value="DHS-like_NAD/FAD-binding_dom"/>
</dbReference>
<reference evidence="3 4" key="1">
    <citation type="submission" date="2019-10" db="EMBL/GenBank/DDBJ databases">
        <title>Assembly and Annotation for the nematode Trichostrongylus colubriformis.</title>
        <authorList>
            <person name="Martin J."/>
        </authorList>
    </citation>
    <scope>NUCLEOTIDE SEQUENCE [LARGE SCALE GENOMIC DNA]</scope>
    <source>
        <strain evidence="3">G859</strain>
        <tissue evidence="3">Whole worm</tissue>
    </source>
</reference>
<sequence>MDDSGDAKDDLSVAQGAVLVKSCEVPRDAPVIRGYDFNDGVDFSKLMASYLSTGFQATHLAKAIKEVNAMLDEREISEGNNPEKFFPYPLERRIPHCTIFLGYTSNLVSSGLREIFRFVVQHDLVDCVVTSAGGVEEDLIKCLLPSYLGDFRMDGTTL</sequence>
<dbReference type="SUPFAM" id="SSF52467">
    <property type="entry name" value="DHS-like NAD/FAD-binding domain"/>
    <property type="match status" value="1"/>
</dbReference>
<gene>
    <name evidence="3" type="ORF">GCK32_017820</name>
</gene>
<keyword evidence="2" id="KW-0520">NAD</keyword>
<organism evidence="3 4">
    <name type="scientific">Trichostrongylus colubriformis</name>
    <name type="common">Black scour worm</name>
    <dbReference type="NCBI Taxonomy" id="6319"/>
    <lineage>
        <taxon>Eukaryota</taxon>
        <taxon>Metazoa</taxon>
        <taxon>Ecdysozoa</taxon>
        <taxon>Nematoda</taxon>
        <taxon>Chromadorea</taxon>
        <taxon>Rhabditida</taxon>
        <taxon>Rhabditina</taxon>
        <taxon>Rhabditomorpha</taxon>
        <taxon>Strongyloidea</taxon>
        <taxon>Trichostrongylidae</taxon>
        <taxon>Trichostrongylus</taxon>
    </lineage>
</organism>
<keyword evidence="4" id="KW-1185">Reference proteome</keyword>
<protein>
    <submittedName>
        <fullName evidence="3">Deoxyhypusine synthase</fullName>
    </submittedName>
</protein>
<dbReference type="Gene3D" id="3.40.910.10">
    <property type="entry name" value="Deoxyhypusine synthase"/>
    <property type="match status" value="1"/>
</dbReference>
<evidence type="ECO:0000313" key="4">
    <source>
        <dbReference type="Proteomes" id="UP001331761"/>
    </source>
</evidence>